<organism evidence="2 3">
    <name type="scientific">Diversispora eburnea</name>
    <dbReference type="NCBI Taxonomy" id="1213867"/>
    <lineage>
        <taxon>Eukaryota</taxon>
        <taxon>Fungi</taxon>
        <taxon>Fungi incertae sedis</taxon>
        <taxon>Mucoromycota</taxon>
        <taxon>Glomeromycotina</taxon>
        <taxon>Glomeromycetes</taxon>
        <taxon>Diversisporales</taxon>
        <taxon>Diversisporaceae</taxon>
        <taxon>Diversispora</taxon>
    </lineage>
</organism>
<comment type="caution">
    <text evidence="2">The sequence shown here is derived from an EMBL/GenBank/DDBJ whole genome shotgun (WGS) entry which is preliminary data.</text>
</comment>
<dbReference type="SUPFAM" id="SSF56112">
    <property type="entry name" value="Protein kinase-like (PK-like)"/>
    <property type="match status" value="1"/>
</dbReference>
<dbReference type="GO" id="GO:0005524">
    <property type="term" value="F:ATP binding"/>
    <property type="evidence" value="ECO:0007669"/>
    <property type="project" value="InterPro"/>
</dbReference>
<dbReference type="GO" id="GO:0004672">
    <property type="term" value="F:protein kinase activity"/>
    <property type="evidence" value="ECO:0007669"/>
    <property type="project" value="InterPro"/>
</dbReference>
<dbReference type="InterPro" id="IPR011009">
    <property type="entry name" value="Kinase-like_dom_sf"/>
</dbReference>
<dbReference type="InterPro" id="IPR000719">
    <property type="entry name" value="Prot_kinase_dom"/>
</dbReference>
<reference evidence="2" key="1">
    <citation type="submission" date="2021-06" db="EMBL/GenBank/DDBJ databases">
        <authorList>
            <person name="Kallberg Y."/>
            <person name="Tangrot J."/>
            <person name="Rosling A."/>
        </authorList>
    </citation>
    <scope>NUCLEOTIDE SEQUENCE</scope>
    <source>
        <strain evidence="2">AZ414A</strain>
    </source>
</reference>
<evidence type="ECO:0000259" key="1">
    <source>
        <dbReference type="PROSITE" id="PS50011"/>
    </source>
</evidence>
<gene>
    <name evidence="2" type="ORF">DEBURN_LOCUS2544</name>
</gene>
<dbReference type="AlphaFoldDB" id="A0A9N8VSI6"/>
<evidence type="ECO:0000313" key="2">
    <source>
        <dbReference type="EMBL" id="CAG8458474.1"/>
    </source>
</evidence>
<protein>
    <submittedName>
        <fullName evidence="2">1644_t:CDS:1</fullName>
    </submittedName>
</protein>
<name>A0A9N8VSI6_9GLOM</name>
<accession>A0A9N8VSI6</accession>
<proteinExistence type="predicted"/>
<dbReference type="EMBL" id="CAJVPK010000141">
    <property type="protein sequence ID" value="CAG8458474.1"/>
    <property type="molecule type" value="Genomic_DNA"/>
</dbReference>
<dbReference type="Proteomes" id="UP000789706">
    <property type="component" value="Unassembled WGS sequence"/>
</dbReference>
<dbReference type="Gene3D" id="3.30.200.20">
    <property type="entry name" value="Phosphorylase Kinase, domain 1"/>
    <property type="match status" value="1"/>
</dbReference>
<dbReference type="OrthoDB" id="10020333at2759"/>
<dbReference type="PROSITE" id="PS50011">
    <property type="entry name" value="PROTEIN_KINASE_DOM"/>
    <property type="match status" value="1"/>
</dbReference>
<keyword evidence="3" id="KW-1185">Reference proteome</keyword>
<evidence type="ECO:0000313" key="3">
    <source>
        <dbReference type="Proteomes" id="UP000789706"/>
    </source>
</evidence>
<sequence length="113" mass="12952">MSRKSKEKVTKDDELLKNMKNYRRNLISFSDLLGSGRSGDVFAAKFHEKIGALKMVDLYKNESFAELGNNVTKEEKKLAILGLQEIHARVVRHGDVRLENIMVKRDELVGYNN</sequence>
<feature type="domain" description="Protein kinase" evidence="1">
    <location>
        <begin position="1"/>
        <end position="113"/>
    </location>
</feature>